<evidence type="ECO:0000256" key="1">
    <source>
        <dbReference type="SAM" id="SignalP"/>
    </source>
</evidence>
<name>A0A8S3CVG9_9BILA</name>
<reference evidence="2" key="1">
    <citation type="submission" date="2021-02" db="EMBL/GenBank/DDBJ databases">
        <authorList>
            <person name="Nowell W R."/>
        </authorList>
    </citation>
    <scope>NUCLEOTIDE SEQUENCE</scope>
</reference>
<organism evidence="2 3">
    <name type="scientific">Rotaria magnacalcarata</name>
    <dbReference type="NCBI Taxonomy" id="392030"/>
    <lineage>
        <taxon>Eukaryota</taxon>
        <taxon>Metazoa</taxon>
        <taxon>Spiralia</taxon>
        <taxon>Gnathifera</taxon>
        <taxon>Rotifera</taxon>
        <taxon>Eurotatoria</taxon>
        <taxon>Bdelloidea</taxon>
        <taxon>Philodinida</taxon>
        <taxon>Philodinidae</taxon>
        <taxon>Rotaria</taxon>
    </lineage>
</organism>
<accession>A0A8S3CVG9</accession>
<dbReference type="Proteomes" id="UP000681967">
    <property type="component" value="Unassembled WGS sequence"/>
</dbReference>
<sequence length="111" mass="13278">MAKYVMYLLDALQFTVIMLMQVTNGQESARRRAFEICFLQAITENDEKQIKRLRLIFDTHRGVQSPDPTLQALTTDPEKREKYLVTQCEYVLEHFENILRTLEKYQDRLYN</sequence>
<feature type="signal peptide" evidence="1">
    <location>
        <begin position="1"/>
        <end position="25"/>
    </location>
</feature>
<feature type="chain" id="PRO_5035901349" evidence="1">
    <location>
        <begin position="26"/>
        <end position="111"/>
    </location>
</feature>
<evidence type="ECO:0000313" key="3">
    <source>
        <dbReference type="Proteomes" id="UP000681967"/>
    </source>
</evidence>
<gene>
    <name evidence="2" type="ORF">BYL167_LOCUS52533</name>
</gene>
<dbReference type="AlphaFoldDB" id="A0A8S3CVG9"/>
<proteinExistence type="predicted"/>
<evidence type="ECO:0000313" key="2">
    <source>
        <dbReference type="EMBL" id="CAF4909525.1"/>
    </source>
</evidence>
<comment type="caution">
    <text evidence="2">The sequence shown here is derived from an EMBL/GenBank/DDBJ whole genome shotgun (WGS) entry which is preliminary data.</text>
</comment>
<protein>
    <submittedName>
        <fullName evidence="2">Uncharacterized protein</fullName>
    </submittedName>
</protein>
<dbReference type="EMBL" id="CAJOBH010170490">
    <property type="protein sequence ID" value="CAF4909525.1"/>
    <property type="molecule type" value="Genomic_DNA"/>
</dbReference>
<keyword evidence="1" id="KW-0732">Signal</keyword>